<dbReference type="InterPro" id="IPR010998">
    <property type="entry name" value="Integrase_recombinase_N"/>
</dbReference>
<evidence type="ECO:0000313" key="3">
    <source>
        <dbReference type="EMBL" id="MDH7640556.1"/>
    </source>
</evidence>
<dbReference type="EMBL" id="JARYGZ010000003">
    <property type="protein sequence ID" value="MDH7640556.1"/>
    <property type="molecule type" value="Genomic_DNA"/>
</dbReference>
<dbReference type="Gene3D" id="1.10.443.10">
    <property type="entry name" value="Intergrase catalytic core"/>
    <property type="match status" value="1"/>
</dbReference>
<protein>
    <recommendedName>
        <fullName evidence="5">Tyr recombinase domain-containing protein</fullName>
    </recommendedName>
</protein>
<evidence type="ECO:0000256" key="1">
    <source>
        <dbReference type="ARBA" id="ARBA00023125"/>
    </source>
</evidence>
<keyword evidence="1" id="KW-0238">DNA-binding</keyword>
<comment type="caution">
    <text evidence="3">The sequence shown here is derived from an EMBL/GenBank/DDBJ whole genome shotgun (WGS) entry which is preliminary data.</text>
</comment>
<dbReference type="RefSeq" id="WP_281045916.1">
    <property type="nucleotide sequence ID" value="NZ_JARYGZ010000003.1"/>
</dbReference>
<dbReference type="InterPro" id="IPR013762">
    <property type="entry name" value="Integrase-like_cat_sf"/>
</dbReference>
<gene>
    <name evidence="3" type="ORF">QGN17_17615</name>
</gene>
<dbReference type="InterPro" id="IPR011010">
    <property type="entry name" value="DNA_brk_join_enz"/>
</dbReference>
<evidence type="ECO:0000256" key="2">
    <source>
        <dbReference type="ARBA" id="ARBA00023172"/>
    </source>
</evidence>
<evidence type="ECO:0008006" key="5">
    <source>
        <dbReference type="Google" id="ProtNLM"/>
    </source>
</evidence>
<proteinExistence type="predicted"/>
<dbReference type="Gene3D" id="1.10.150.130">
    <property type="match status" value="1"/>
</dbReference>
<organism evidence="3 4">
    <name type="scientific">Sphingomonas oryzagri</name>
    <dbReference type="NCBI Taxonomy" id="3042314"/>
    <lineage>
        <taxon>Bacteria</taxon>
        <taxon>Pseudomonadati</taxon>
        <taxon>Pseudomonadota</taxon>
        <taxon>Alphaproteobacteria</taxon>
        <taxon>Sphingomonadales</taxon>
        <taxon>Sphingomonadaceae</taxon>
        <taxon>Sphingomonas</taxon>
    </lineage>
</organism>
<evidence type="ECO:0000313" key="4">
    <source>
        <dbReference type="Proteomes" id="UP001160625"/>
    </source>
</evidence>
<keyword evidence="2" id="KW-0233">DNA recombination</keyword>
<reference evidence="3" key="1">
    <citation type="submission" date="2023-04" db="EMBL/GenBank/DDBJ databases">
        <title>Sphingomonas sp. MAHUQ-71 isolated from rice field.</title>
        <authorList>
            <person name="Huq M.A."/>
        </authorList>
    </citation>
    <scope>NUCLEOTIDE SEQUENCE</scope>
    <source>
        <strain evidence="3">MAHUQ-71</strain>
    </source>
</reference>
<keyword evidence="4" id="KW-1185">Reference proteome</keyword>
<accession>A0ABT6N630</accession>
<name>A0ABT6N630_9SPHN</name>
<dbReference type="SUPFAM" id="SSF56349">
    <property type="entry name" value="DNA breaking-rejoining enzymes"/>
    <property type="match status" value="1"/>
</dbReference>
<sequence>MGRFVIDRPNLKQQGKYLYFRRKVGGKTQYHRLPDPSDPDFEAAYDRLAQPDSPKAAAPIAGSLAALVRDYRASSDYLGIPSDKTRANYLRYLDLIVEKHGHRQVHQIRPTHVYKMRDAMQDTPGKANNWLSIFRTLMSYAAKRDWRGDNPAAGIKPLAIGEHEPWPADLLRVCLEVASPMTRLLIVTGLCSGQRNSDVIRMQHGWIKNGIMGPFIQQKTKVEVAVPMHPFWTAELAKLPRNAVTLVYDRFGKPFGTTGAVRERIRDLMAMKEVQEVLADLAAREIIAEGDTFVFHGLRKNACCYLLEMGNNDSQVGHMLGMSPEMVRHYGKRSRALMIAKSAAANFKGGKFGDLQVVNFKSRPRKNG</sequence>
<dbReference type="Proteomes" id="UP001160625">
    <property type="component" value="Unassembled WGS sequence"/>
</dbReference>